<dbReference type="InterPro" id="IPR026968">
    <property type="entry name" value="PcaD/CatD"/>
</dbReference>
<evidence type="ECO:0000256" key="1">
    <source>
        <dbReference type="ARBA" id="ARBA00022801"/>
    </source>
</evidence>
<feature type="domain" description="AB hydrolase-1" evidence="2">
    <location>
        <begin position="23"/>
        <end position="251"/>
    </location>
</feature>
<evidence type="ECO:0000313" key="3">
    <source>
        <dbReference type="EMBL" id="MEK0084625.1"/>
    </source>
</evidence>
<dbReference type="NCBIfam" id="TIGR02427">
    <property type="entry name" value="protocat_pcaD"/>
    <property type="match status" value="1"/>
</dbReference>
<dbReference type="SUPFAM" id="SSF53474">
    <property type="entry name" value="alpha/beta-Hydrolases"/>
    <property type="match status" value="1"/>
</dbReference>
<sequence length="263" mass="28466">MFMRSGDIVVHHALSGDGRGRPLVLVNSLGTDLRVWDALLPALERSFRVIRYDKRGHGLTDLSPGPYTIPQLASDLERLLDALDVRGAIVVGLSIGGMIAQQLAVGRPDLVAGLVLMDTSHKIGTAETWQQRIDAVRTGGIASIADAILERWFARAFRERHPDELAGWRNMLIRTPVEGYLGCCAAIRDADLGLSTAALRLPALCLVGEEDGATPPALVLELARLIPDAAYVTVPEAGHLPCVEQPDRVAQVIRTFLEEKGFA</sequence>
<gene>
    <name evidence="3" type="primary">pcaD</name>
    <name evidence="3" type="ORF">U1T56_15830</name>
</gene>
<dbReference type="EMBL" id="JBBLZC010000016">
    <property type="protein sequence ID" value="MEK0084625.1"/>
    <property type="molecule type" value="Genomic_DNA"/>
</dbReference>
<comment type="caution">
    <text evidence="3">The sequence shown here is derived from an EMBL/GenBank/DDBJ whole genome shotgun (WGS) entry which is preliminary data.</text>
</comment>
<evidence type="ECO:0000313" key="4">
    <source>
        <dbReference type="Proteomes" id="UP001375743"/>
    </source>
</evidence>
<dbReference type="RefSeq" id="WP_418160508.1">
    <property type="nucleotide sequence ID" value="NZ_JBBLZC010000016.1"/>
</dbReference>
<dbReference type="PANTHER" id="PTHR43798">
    <property type="entry name" value="MONOACYLGLYCEROL LIPASE"/>
    <property type="match status" value="1"/>
</dbReference>
<dbReference type="InterPro" id="IPR029058">
    <property type="entry name" value="AB_hydrolase_fold"/>
</dbReference>
<proteinExistence type="predicted"/>
<dbReference type="Proteomes" id="UP001375743">
    <property type="component" value="Unassembled WGS sequence"/>
</dbReference>
<dbReference type="Pfam" id="PF12697">
    <property type="entry name" value="Abhydrolase_6"/>
    <property type="match status" value="1"/>
</dbReference>
<reference evidence="3 4" key="1">
    <citation type="submission" date="2024-01" db="EMBL/GenBank/DDBJ databases">
        <title>Multi-omics insights into the function and evolution of sodium benzoate biodegradation pathways in Benzoatithermus flavus gen. nov., sp. nov. from hot spring.</title>
        <authorList>
            <person name="Hu C.-J."/>
            <person name="Li W.-J."/>
        </authorList>
    </citation>
    <scope>NUCLEOTIDE SEQUENCE [LARGE SCALE GENOMIC DNA]</scope>
    <source>
        <strain evidence="3 4">SYSU G07066</strain>
    </source>
</reference>
<dbReference type="EC" id="3.1.1.24" evidence="3"/>
<dbReference type="GO" id="GO:0047570">
    <property type="term" value="F:3-oxoadipate enol-lactonase activity"/>
    <property type="evidence" value="ECO:0007669"/>
    <property type="project" value="UniProtKB-EC"/>
</dbReference>
<dbReference type="PRINTS" id="PR00111">
    <property type="entry name" value="ABHYDROLASE"/>
</dbReference>
<accession>A0ABU8XTU3</accession>
<protein>
    <submittedName>
        <fullName evidence="3">3-oxoadipate enol-lactonase</fullName>
        <ecNumber evidence="3">3.1.1.24</ecNumber>
    </submittedName>
</protein>
<name>A0ABU8XTU3_9PROT</name>
<dbReference type="PANTHER" id="PTHR43798:SF31">
    <property type="entry name" value="AB HYDROLASE SUPERFAMILY PROTEIN YCLE"/>
    <property type="match status" value="1"/>
</dbReference>
<evidence type="ECO:0000259" key="2">
    <source>
        <dbReference type="Pfam" id="PF12697"/>
    </source>
</evidence>
<organism evidence="3 4">
    <name type="scientific">Benzoatithermus flavus</name>
    <dbReference type="NCBI Taxonomy" id="3108223"/>
    <lineage>
        <taxon>Bacteria</taxon>
        <taxon>Pseudomonadati</taxon>
        <taxon>Pseudomonadota</taxon>
        <taxon>Alphaproteobacteria</taxon>
        <taxon>Geminicoccales</taxon>
        <taxon>Geminicoccaceae</taxon>
        <taxon>Benzoatithermus</taxon>
    </lineage>
</organism>
<dbReference type="Gene3D" id="3.40.50.1820">
    <property type="entry name" value="alpha/beta hydrolase"/>
    <property type="match status" value="1"/>
</dbReference>
<dbReference type="InterPro" id="IPR050266">
    <property type="entry name" value="AB_hydrolase_sf"/>
</dbReference>
<keyword evidence="4" id="KW-1185">Reference proteome</keyword>
<keyword evidence="1 3" id="KW-0378">Hydrolase</keyword>
<dbReference type="InterPro" id="IPR000073">
    <property type="entry name" value="AB_hydrolase_1"/>
</dbReference>